<proteinExistence type="predicted"/>
<feature type="compositionally biased region" description="Polar residues" evidence="6">
    <location>
        <begin position="79"/>
        <end position="89"/>
    </location>
</feature>
<evidence type="ECO:0000313" key="10">
    <source>
        <dbReference type="RefSeq" id="XP_030524564.1"/>
    </source>
</evidence>
<dbReference type="Gene3D" id="4.10.1110.10">
    <property type="entry name" value="AN1-like Zinc finger"/>
    <property type="match status" value="1"/>
</dbReference>
<dbReference type="InterPro" id="IPR050652">
    <property type="entry name" value="AN1_A20_ZnFinger"/>
</dbReference>
<evidence type="ECO:0000259" key="7">
    <source>
        <dbReference type="PROSITE" id="PS51036"/>
    </source>
</evidence>
<dbReference type="Pfam" id="PF01428">
    <property type="entry name" value="zf-AN1"/>
    <property type="match status" value="1"/>
</dbReference>
<feature type="domain" description="AN1-type" evidence="8">
    <location>
        <begin position="99"/>
        <end position="145"/>
    </location>
</feature>
<dbReference type="FunFam" id="4.10.1110.10:FF:000001">
    <property type="entry name" value="Zinc finger AN1-type containing 6"/>
    <property type="match status" value="1"/>
</dbReference>
<evidence type="ECO:0000259" key="8">
    <source>
        <dbReference type="PROSITE" id="PS51039"/>
    </source>
</evidence>
<comment type="function">
    <text evidence="1">May be involved in environmental stress response.</text>
</comment>
<sequence length="164" mass="17197">MGSERNDSVPVAAEAWLCANNCGFWGNAATMGLCSKCFRDLCLREQHAAAAKAAVEKSLSPETTPAAPQEGRGKETAQVGVSNGASSSELAPASGEPQSKAANRCETCNRKVGPTGFKCKCGSTFCGAHRYPESHGCGFDFKRSGRDAIAKANPLIKADKVDRI</sequence>
<dbReference type="Proteomes" id="UP000827889">
    <property type="component" value="Chromosome 9"/>
</dbReference>
<dbReference type="PANTHER" id="PTHR10634:SF67">
    <property type="entry name" value="AN1-TYPE ZINC FINGER PROTEIN 3"/>
    <property type="match status" value="1"/>
</dbReference>
<dbReference type="InterPro" id="IPR002653">
    <property type="entry name" value="Znf_A20"/>
</dbReference>
<dbReference type="InterPro" id="IPR035896">
    <property type="entry name" value="AN1-like_Znf"/>
</dbReference>
<dbReference type="GO" id="GO:0008270">
    <property type="term" value="F:zinc ion binding"/>
    <property type="evidence" value="ECO:0007669"/>
    <property type="project" value="UniProtKB-KW"/>
</dbReference>
<protein>
    <submittedName>
        <fullName evidence="10 11">Zinc finger A20 and AN1 domain-containing stress-associated protein 1</fullName>
    </submittedName>
</protein>
<evidence type="ECO:0000313" key="9">
    <source>
        <dbReference type="Proteomes" id="UP000827889"/>
    </source>
</evidence>
<accession>A0A8B8NQX0</accession>
<dbReference type="SMART" id="SM00259">
    <property type="entry name" value="ZnF_A20"/>
    <property type="match status" value="1"/>
</dbReference>
<keyword evidence="4" id="KW-0862">Zinc</keyword>
<dbReference type="InterPro" id="IPR000058">
    <property type="entry name" value="Znf_AN1"/>
</dbReference>
<dbReference type="KEGG" id="rarg:115736855"/>
<dbReference type="Pfam" id="PF01754">
    <property type="entry name" value="zf-A20"/>
    <property type="match status" value="1"/>
</dbReference>
<dbReference type="PANTHER" id="PTHR10634">
    <property type="entry name" value="AN1-TYPE ZINC FINGER PROTEIN"/>
    <property type="match status" value="1"/>
</dbReference>
<name>A0A8B8NQX0_9MYRT</name>
<evidence type="ECO:0000256" key="6">
    <source>
        <dbReference type="SAM" id="MobiDB-lite"/>
    </source>
</evidence>
<feature type="region of interest" description="Disordered" evidence="6">
    <location>
        <begin position="54"/>
        <end position="100"/>
    </location>
</feature>
<dbReference type="RefSeq" id="XP_030524564.1">
    <property type="nucleotide sequence ID" value="XM_030668704.1"/>
</dbReference>
<keyword evidence="2" id="KW-0479">Metal-binding</keyword>
<dbReference type="Gene3D" id="1.20.5.4770">
    <property type="match status" value="1"/>
</dbReference>
<keyword evidence="3 5" id="KW-0863">Zinc-finger</keyword>
<reference evidence="10" key="1">
    <citation type="submission" date="2025-04" db="UniProtKB">
        <authorList>
            <consortium name="RefSeq"/>
        </authorList>
    </citation>
    <scope>IDENTIFICATION</scope>
    <source>
        <tissue evidence="11">Leaf</tissue>
    </source>
</reference>
<organism evidence="9 10">
    <name type="scientific">Rhodamnia argentea</name>
    <dbReference type="NCBI Taxonomy" id="178133"/>
    <lineage>
        <taxon>Eukaryota</taxon>
        <taxon>Viridiplantae</taxon>
        <taxon>Streptophyta</taxon>
        <taxon>Embryophyta</taxon>
        <taxon>Tracheophyta</taxon>
        <taxon>Spermatophyta</taxon>
        <taxon>Magnoliopsida</taxon>
        <taxon>eudicotyledons</taxon>
        <taxon>Gunneridae</taxon>
        <taxon>Pentapetalae</taxon>
        <taxon>rosids</taxon>
        <taxon>malvids</taxon>
        <taxon>Myrtales</taxon>
        <taxon>Myrtaceae</taxon>
        <taxon>Myrtoideae</taxon>
        <taxon>Myrteae</taxon>
        <taxon>Australasian group</taxon>
        <taxon>Rhodamnia</taxon>
    </lineage>
</organism>
<dbReference type="SMART" id="SM00154">
    <property type="entry name" value="ZnF_AN1"/>
    <property type="match status" value="1"/>
</dbReference>
<keyword evidence="9" id="KW-1185">Reference proteome</keyword>
<dbReference type="PROSITE" id="PS51036">
    <property type="entry name" value="ZF_A20"/>
    <property type="match status" value="1"/>
</dbReference>
<gene>
    <name evidence="10 11" type="primary">LOC115736855</name>
</gene>
<dbReference type="OrthoDB" id="428577at2759"/>
<dbReference type="GeneID" id="115736855"/>
<evidence type="ECO:0000256" key="3">
    <source>
        <dbReference type="ARBA" id="ARBA00022771"/>
    </source>
</evidence>
<dbReference type="RefSeq" id="XP_048141234.1">
    <property type="nucleotide sequence ID" value="XM_048285277.1"/>
</dbReference>
<dbReference type="SUPFAM" id="SSF57716">
    <property type="entry name" value="Glucocorticoid receptor-like (DNA-binding domain)"/>
    <property type="match status" value="1"/>
</dbReference>
<evidence type="ECO:0000313" key="11">
    <source>
        <dbReference type="RefSeq" id="XP_048141234.1"/>
    </source>
</evidence>
<evidence type="ECO:0000256" key="4">
    <source>
        <dbReference type="ARBA" id="ARBA00022833"/>
    </source>
</evidence>
<dbReference type="PROSITE" id="PS51039">
    <property type="entry name" value="ZF_AN1"/>
    <property type="match status" value="1"/>
</dbReference>
<dbReference type="GO" id="GO:0003677">
    <property type="term" value="F:DNA binding"/>
    <property type="evidence" value="ECO:0007669"/>
    <property type="project" value="InterPro"/>
</dbReference>
<evidence type="ECO:0000256" key="1">
    <source>
        <dbReference type="ARBA" id="ARBA00003732"/>
    </source>
</evidence>
<dbReference type="AlphaFoldDB" id="A0A8B8NQX0"/>
<feature type="domain" description="A20-type" evidence="7">
    <location>
        <begin position="12"/>
        <end position="46"/>
    </location>
</feature>
<evidence type="ECO:0000256" key="2">
    <source>
        <dbReference type="ARBA" id="ARBA00022723"/>
    </source>
</evidence>
<dbReference type="SUPFAM" id="SSF118310">
    <property type="entry name" value="AN1-like Zinc finger"/>
    <property type="match status" value="1"/>
</dbReference>
<evidence type="ECO:0000256" key="5">
    <source>
        <dbReference type="PROSITE-ProRule" id="PRU00449"/>
    </source>
</evidence>